<name>A0A378A3G2_KLEPN</name>
<evidence type="ECO:0000256" key="1">
    <source>
        <dbReference type="SAM" id="SignalP"/>
    </source>
</evidence>
<dbReference type="Proteomes" id="UP000254020">
    <property type="component" value="Unassembled WGS sequence"/>
</dbReference>
<reference evidence="2 3" key="1">
    <citation type="submission" date="2018-06" db="EMBL/GenBank/DDBJ databases">
        <authorList>
            <consortium name="Pathogen Informatics"/>
            <person name="Doyle S."/>
        </authorList>
    </citation>
    <scope>NUCLEOTIDE SEQUENCE [LARGE SCALE GENOMIC DNA]</scope>
    <source>
        <strain evidence="2 3">NCTC9504</strain>
    </source>
</reference>
<feature type="chain" id="PRO_5016829227" evidence="1">
    <location>
        <begin position="22"/>
        <end position="41"/>
    </location>
</feature>
<sequence length="41" mass="4127">MKKIALSLMTLGLLQSTAALATAPTPVPAAIAEHNGRSALP</sequence>
<accession>A0A378A3G2</accession>
<gene>
    <name evidence="2" type="ORF">NCTC9504_04764</name>
</gene>
<evidence type="ECO:0000313" key="3">
    <source>
        <dbReference type="Proteomes" id="UP000254020"/>
    </source>
</evidence>
<feature type="signal peptide" evidence="1">
    <location>
        <begin position="1"/>
        <end position="21"/>
    </location>
</feature>
<evidence type="ECO:0000313" key="2">
    <source>
        <dbReference type="EMBL" id="STU97059.1"/>
    </source>
</evidence>
<proteinExistence type="predicted"/>
<dbReference type="AlphaFoldDB" id="A0A378A3G2"/>
<protein>
    <submittedName>
        <fullName evidence="2">Sugar ABC transporter</fullName>
    </submittedName>
</protein>
<organism evidence="2 3">
    <name type="scientific">Klebsiella pneumoniae subsp. pneumoniae</name>
    <dbReference type="NCBI Taxonomy" id="72407"/>
    <lineage>
        <taxon>Bacteria</taxon>
        <taxon>Pseudomonadati</taxon>
        <taxon>Pseudomonadota</taxon>
        <taxon>Gammaproteobacteria</taxon>
        <taxon>Enterobacterales</taxon>
        <taxon>Enterobacteriaceae</taxon>
        <taxon>Klebsiella/Raoultella group</taxon>
        <taxon>Klebsiella</taxon>
        <taxon>Klebsiella pneumoniae complex</taxon>
    </lineage>
</organism>
<dbReference type="EMBL" id="UGMA01000005">
    <property type="protein sequence ID" value="STU97059.1"/>
    <property type="molecule type" value="Genomic_DNA"/>
</dbReference>
<keyword evidence="1" id="KW-0732">Signal</keyword>